<evidence type="ECO:0000259" key="2">
    <source>
        <dbReference type="Pfam" id="PF00535"/>
    </source>
</evidence>
<gene>
    <name evidence="3" type="ORF">Pfl04_42880</name>
</gene>
<evidence type="ECO:0000313" key="4">
    <source>
        <dbReference type="Proteomes" id="UP000653674"/>
    </source>
</evidence>
<sequence>MGASTSVTTKVVNQITVVIASRNRADVLPRTIARLRALPDRPPVILVDNGSSDGTPYRIHRAFPEVRVAREPAARAAVGQLAARLPRALWRRRAPRPAVEAALARLDDAQLWHGYFPDGPGSGPRSRPEVGRLARG</sequence>
<dbReference type="EMBL" id="BONU01000039">
    <property type="protein sequence ID" value="GIG75884.1"/>
    <property type="molecule type" value="Genomic_DNA"/>
</dbReference>
<protein>
    <recommendedName>
        <fullName evidence="2">Glycosyltransferase 2-like domain-containing protein</fullName>
    </recommendedName>
</protein>
<evidence type="ECO:0000256" key="1">
    <source>
        <dbReference type="SAM" id="MobiDB-lite"/>
    </source>
</evidence>
<feature type="domain" description="Glycosyltransferase 2-like" evidence="2">
    <location>
        <begin position="16"/>
        <end position="75"/>
    </location>
</feature>
<organism evidence="3 4">
    <name type="scientific">Planosporangium flavigriseum</name>
    <dbReference type="NCBI Taxonomy" id="373681"/>
    <lineage>
        <taxon>Bacteria</taxon>
        <taxon>Bacillati</taxon>
        <taxon>Actinomycetota</taxon>
        <taxon>Actinomycetes</taxon>
        <taxon>Micromonosporales</taxon>
        <taxon>Micromonosporaceae</taxon>
        <taxon>Planosporangium</taxon>
    </lineage>
</organism>
<name>A0A8J3LQU7_9ACTN</name>
<dbReference type="Pfam" id="PF00535">
    <property type="entry name" value="Glycos_transf_2"/>
    <property type="match status" value="1"/>
</dbReference>
<feature type="compositionally biased region" description="Basic and acidic residues" evidence="1">
    <location>
        <begin position="126"/>
        <end position="136"/>
    </location>
</feature>
<comment type="caution">
    <text evidence="3">The sequence shown here is derived from an EMBL/GenBank/DDBJ whole genome shotgun (WGS) entry which is preliminary data.</text>
</comment>
<dbReference type="Proteomes" id="UP000653674">
    <property type="component" value="Unassembled WGS sequence"/>
</dbReference>
<dbReference type="AlphaFoldDB" id="A0A8J3LQU7"/>
<dbReference type="Gene3D" id="3.90.550.10">
    <property type="entry name" value="Spore Coat Polysaccharide Biosynthesis Protein SpsA, Chain A"/>
    <property type="match status" value="1"/>
</dbReference>
<feature type="region of interest" description="Disordered" evidence="1">
    <location>
        <begin position="115"/>
        <end position="136"/>
    </location>
</feature>
<accession>A0A8J3LQU7</accession>
<dbReference type="InterPro" id="IPR001173">
    <property type="entry name" value="Glyco_trans_2-like"/>
</dbReference>
<dbReference type="InterPro" id="IPR029044">
    <property type="entry name" value="Nucleotide-diphossugar_trans"/>
</dbReference>
<keyword evidence="4" id="KW-1185">Reference proteome</keyword>
<reference evidence="3" key="1">
    <citation type="submission" date="2021-01" db="EMBL/GenBank/DDBJ databases">
        <title>Whole genome shotgun sequence of Planosporangium flavigriseum NBRC 105377.</title>
        <authorList>
            <person name="Komaki H."/>
            <person name="Tamura T."/>
        </authorList>
    </citation>
    <scope>NUCLEOTIDE SEQUENCE</scope>
    <source>
        <strain evidence="3">NBRC 105377</strain>
    </source>
</reference>
<evidence type="ECO:0000313" key="3">
    <source>
        <dbReference type="EMBL" id="GIG75884.1"/>
    </source>
</evidence>
<proteinExistence type="predicted"/>
<dbReference type="SUPFAM" id="SSF53448">
    <property type="entry name" value="Nucleotide-diphospho-sugar transferases"/>
    <property type="match status" value="1"/>
</dbReference>